<dbReference type="EMBL" id="CADIJZ010000008">
    <property type="protein sequence ID" value="CAB3679698.1"/>
    <property type="molecule type" value="Genomic_DNA"/>
</dbReference>
<accession>A0A2N7WVT4</accession>
<dbReference type="Proteomes" id="UP000494205">
    <property type="component" value="Unassembled WGS sequence"/>
</dbReference>
<evidence type="ECO:0000313" key="6">
    <source>
        <dbReference type="Proteomes" id="UP000494205"/>
    </source>
</evidence>
<evidence type="ECO:0000313" key="4">
    <source>
        <dbReference type="EMBL" id="PMS33569.1"/>
    </source>
</evidence>
<keyword evidence="5" id="KW-1185">Reference proteome</keyword>
<feature type="compositionally biased region" description="Pro residues" evidence="1">
    <location>
        <begin position="130"/>
        <end position="139"/>
    </location>
</feature>
<evidence type="ECO:0000313" key="5">
    <source>
        <dbReference type="Proteomes" id="UP000235659"/>
    </source>
</evidence>
<feature type="compositionally biased region" description="Gly residues" evidence="1">
    <location>
        <begin position="97"/>
        <end position="111"/>
    </location>
</feature>
<dbReference type="RefSeq" id="WP_102630755.1">
    <property type="nucleotide sequence ID" value="NZ_CADIJZ010000008.1"/>
</dbReference>
<proteinExistence type="predicted"/>
<organism evidence="3 6">
    <name type="scientific">Paraburkholderia rhynchosiae</name>
    <dbReference type="NCBI Taxonomy" id="487049"/>
    <lineage>
        <taxon>Bacteria</taxon>
        <taxon>Pseudomonadati</taxon>
        <taxon>Pseudomonadota</taxon>
        <taxon>Betaproteobacteria</taxon>
        <taxon>Burkholderiales</taxon>
        <taxon>Burkholderiaceae</taxon>
        <taxon>Paraburkholderia</taxon>
    </lineage>
</organism>
<feature type="signal peptide" evidence="2">
    <location>
        <begin position="1"/>
        <end position="23"/>
    </location>
</feature>
<feature type="region of interest" description="Disordered" evidence="1">
    <location>
        <begin position="70"/>
        <end position="171"/>
    </location>
</feature>
<evidence type="ECO:0008006" key="7">
    <source>
        <dbReference type="Google" id="ProtNLM"/>
    </source>
</evidence>
<dbReference type="Proteomes" id="UP000235659">
    <property type="component" value="Unassembled WGS sequence"/>
</dbReference>
<gene>
    <name evidence="4" type="ORF">C0Z16_03050</name>
    <name evidence="3" type="ORF">LMG27174_02586</name>
</gene>
<dbReference type="EMBL" id="PNXY01000002">
    <property type="protein sequence ID" value="PMS33569.1"/>
    <property type="molecule type" value="Genomic_DNA"/>
</dbReference>
<dbReference type="AlphaFoldDB" id="A0A2N7WVT4"/>
<name>A0A2N7WVT4_9BURK</name>
<evidence type="ECO:0000313" key="3">
    <source>
        <dbReference type="EMBL" id="CAB3679698.1"/>
    </source>
</evidence>
<feature type="compositionally biased region" description="Gly residues" evidence="1">
    <location>
        <begin position="70"/>
        <end position="82"/>
    </location>
</feature>
<keyword evidence="2" id="KW-0732">Signal</keyword>
<reference evidence="4 5" key="1">
    <citation type="submission" date="2018-01" db="EMBL/GenBank/DDBJ databases">
        <title>Whole genome analyses suggest that Burkholderia sensu lato contains two further novel genera in the rhizoxinica-symbiotica group Mycetohabitans gen. nov., and Trinickia gen. nov.: implications for the evolution of diazotrophy and nodulation in the Burkholderiaceae.</title>
        <authorList>
            <person name="Estrada-de los Santos P."/>
            <person name="Palmer M."/>
            <person name="Chavez-Ramirez B."/>
            <person name="Beukes C."/>
            <person name="Steenkamp E.T."/>
            <person name="Hirsch A.M."/>
            <person name="Manyaka P."/>
            <person name="Maluk M."/>
            <person name="Lafos M."/>
            <person name="Crook M."/>
            <person name="Gross E."/>
            <person name="Simon M.F."/>
            <person name="Bueno dos Reis Junior F."/>
            <person name="Poole P.S."/>
            <person name="Venter S.N."/>
            <person name="James E.K."/>
        </authorList>
    </citation>
    <scope>NUCLEOTIDE SEQUENCE [LARGE SCALE GENOMIC DNA]</scope>
    <source>
        <strain evidence="4 5">WSM 3937</strain>
    </source>
</reference>
<feature type="chain" id="PRO_5044384594" description="Lipoprotein" evidence="2">
    <location>
        <begin position="24"/>
        <end position="171"/>
    </location>
</feature>
<feature type="compositionally biased region" description="Gly residues" evidence="1">
    <location>
        <begin position="143"/>
        <end position="153"/>
    </location>
</feature>
<evidence type="ECO:0000256" key="2">
    <source>
        <dbReference type="SAM" id="SignalP"/>
    </source>
</evidence>
<sequence>MKRFAPFAAVAVAALLGGCAVYPDGTPMYSNGYSTYDGYDAYGAPVPQTNVYMGYSNYYGPGYYDGPGRYYGPGPGYRGYPGGRPYHGNDGDNDNHGGNGGWHGQPNGGPPQGAAAGPRGPSGSNAPRPAAAPPPPPAPTQQAGGGGGRGNGGAPVVRGNPNRPSGGPTDH</sequence>
<feature type="compositionally biased region" description="Low complexity" evidence="1">
    <location>
        <begin position="112"/>
        <end position="129"/>
    </location>
</feature>
<evidence type="ECO:0000256" key="1">
    <source>
        <dbReference type="SAM" id="MobiDB-lite"/>
    </source>
</evidence>
<dbReference type="OrthoDB" id="9115498at2"/>
<protein>
    <recommendedName>
        <fullName evidence="7">Lipoprotein</fullName>
    </recommendedName>
</protein>
<dbReference type="PROSITE" id="PS51257">
    <property type="entry name" value="PROKAR_LIPOPROTEIN"/>
    <property type="match status" value="1"/>
</dbReference>
<reference evidence="3 6" key="2">
    <citation type="submission" date="2020-04" db="EMBL/GenBank/DDBJ databases">
        <authorList>
            <person name="De Canck E."/>
        </authorList>
    </citation>
    <scope>NUCLEOTIDE SEQUENCE [LARGE SCALE GENOMIC DNA]</scope>
    <source>
        <strain evidence="3 6">LMG 27174</strain>
    </source>
</reference>